<accession>A0A645FT22</accession>
<dbReference type="PANTHER" id="PTHR30283:SF4">
    <property type="entry name" value="PEROXIDE STRESS RESISTANCE PROTEIN YAAA"/>
    <property type="match status" value="1"/>
</dbReference>
<reference evidence="1" key="1">
    <citation type="submission" date="2019-08" db="EMBL/GenBank/DDBJ databases">
        <authorList>
            <person name="Kucharzyk K."/>
            <person name="Murdoch R.W."/>
            <person name="Higgins S."/>
            <person name="Loffler F."/>
        </authorList>
    </citation>
    <scope>NUCLEOTIDE SEQUENCE</scope>
</reference>
<dbReference type="EMBL" id="VSSQ01063788">
    <property type="protein sequence ID" value="MPN16792.1"/>
    <property type="molecule type" value="Genomic_DNA"/>
</dbReference>
<dbReference type="GO" id="GO:0033194">
    <property type="term" value="P:response to hydroperoxide"/>
    <property type="evidence" value="ECO:0007669"/>
    <property type="project" value="TreeGrafter"/>
</dbReference>
<sequence>MNFDRFIQWHLPFTPKNAKQAVLAFDGEVYRGLNAKTFSEDEIKYAQSHLRLLSGLYGILKPFDLMQAYRLEVSSKLNNYAGTDFYPFWKEKVTQCIKRDLSKSGKPEILLNLSSSEYSKMIDIKTAKIPMLDVEFLEYQHDSLKQIVIYTKKARGMMARFVIQNKIDNEDDLKGFNEGGYWYHHELSEEKKLVFVR</sequence>
<organism evidence="1">
    <name type="scientific">bioreactor metagenome</name>
    <dbReference type="NCBI Taxonomy" id="1076179"/>
    <lineage>
        <taxon>unclassified sequences</taxon>
        <taxon>metagenomes</taxon>
        <taxon>ecological metagenomes</taxon>
    </lineage>
</organism>
<gene>
    <name evidence="1" type="ORF">SDC9_164139</name>
</gene>
<dbReference type="InterPro" id="IPR005583">
    <property type="entry name" value="YaaA"/>
</dbReference>
<dbReference type="AlphaFoldDB" id="A0A645FT22"/>
<evidence type="ECO:0000313" key="1">
    <source>
        <dbReference type="EMBL" id="MPN16792.1"/>
    </source>
</evidence>
<dbReference type="Pfam" id="PF03883">
    <property type="entry name" value="H2O2_YaaD"/>
    <property type="match status" value="1"/>
</dbReference>
<dbReference type="GO" id="GO:0005829">
    <property type="term" value="C:cytosol"/>
    <property type="evidence" value="ECO:0007669"/>
    <property type="project" value="TreeGrafter"/>
</dbReference>
<dbReference type="PANTHER" id="PTHR30283">
    <property type="entry name" value="PEROXIDE STRESS RESPONSE PROTEIN YAAA"/>
    <property type="match status" value="1"/>
</dbReference>
<proteinExistence type="predicted"/>
<name>A0A645FT22_9ZZZZ</name>
<comment type="caution">
    <text evidence="1">The sequence shown here is derived from an EMBL/GenBank/DDBJ whole genome shotgun (WGS) entry which is preliminary data.</text>
</comment>
<protein>
    <submittedName>
        <fullName evidence="1">Uncharacterized protein</fullName>
    </submittedName>
</protein>